<dbReference type="Proteomes" id="UP000462055">
    <property type="component" value="Unassembled WGS sequence"/>
</dbReference>
<dbReference type="InterPro" id="IPR036390">
    <property type="entry name" value="WH_DNA-bd_sf"/>
</dbReference>
<sequence length="299" mass="31922">MPGFREGAQPKNWHGRRTSIAAVSARDVLEHLQRLGMSGYEAKAYVALVGAGRPVNGYEVAKRSGVPRSTVYETLGKLVARGAAYELRGSSDATEYLPLPPDALLDRMRREFDGSVAVLRSALPAVAAAPEGHLIHGLKDAEAMLDRAEDVIAGARRGLVMSVWPQEMRRLREAVVDAAGRGAEVSVVSFGEGADPFGGDGTGTVHRHRYSAPEAVLEDLGYRLLVVVGDRREAVVGGFGEGAAWGIYTADPAVALMAAEYVRQDIALQILAERVGAGELDRLFATEPGLLRLLGRGRA</sequence>
<keyword evidence="3" id="KW-1185">Reference proteome</keyword>
<gene>
    <name evidence="2" type="ORF">F8568_003625</name>
</gene>
<dbReference type="EMBL" id="WBMS02000002">
    <property type="protein sequence ID" value="MVZ99479.1"/>
    <property type="molecule type" value="Genomic_DNA"/>
</dbReference>
<reference evidence="2" key="1">
    <citation type="submission" date="2019-12" db="EMBL/GenBank/DDBJ databases">
        <title>Actinomadura physcomitrii sp. nov., a novel actinomycete isolated from moss [Physcomitrium sphaericum (Ludw) Fuernr].</title>
        <authorList>
            <person name="Zhuang X."/>
        </authorList>
    </citation>
    <scope>NUCLEOTIDE SEQUENCE [LARGE SCALE GENOMIC DNA]</scope>
    <source>
        <strain evidence="2">LD22</strain>
    </source>
</reference>
<organism evidence="2 3">
    <name type="scientific">Actinomadura physcomitrii</name>
    <dbReference type="NCBI Taxonomy" id="2650748"/>
    <lineage>
        <taxon>Bacteria</taxon>
        <taxon>Bacillati</taxon>
        <taxon>Actinomycetota</taxon>
        <taxon>Actinomycetes</taxon>
        <taxon>Streptosporangiales</taxon>
        <taxon>Thermomonosporaceae</taxon>
        <taxon>Actinomadura</taxon>
    </lineage>
</organism>
<accession>A0A6I4M324</accession>
<dbReference type="AlphaFoldDB" id="A0A6I4M324"/>
<dbReference type="Pfam" id="PF01978">
    <property type="entry name" value="TrmB"/>
    <property type="match status" value="1"/>
</dbReference>
<evidence type="ECO:0000313" key="2">
    <source>
        <dbReference type="EMBL" id="MVZ99479.1"/>
    </source>
</evidence>
<comment type="caution">
    <text evidence="2">The sequence shown here is derived from an EMBL/GenBank/DDBJ whole genome shotgun (WGS) entry which is preliminary data.</text>
</comment>
<dbReference type="PANTHER" id="PTHR34293:SF1">
    <property type="entry name" value="HTH-TYPE TRANSCRIPTIONAL REGULATOR TRMBL2"/>
    <property type="match status" value="1"/>
</dbReference>
<name>A0A6I4M324_9ACTN</name>
<feature type="domain" description="Transcription regulator TrmB N-terminal" evidence="1">
    <location>
        <begin position="32"/>
        <end position="101"/>
    </location>
</feature>
<evidence type="ECO:0000259" key="1">
    <source>
        <dbReference type="Pfam" id="PF01978"/>
    </source>
</evidence>
<dbReference type="InterPro" id="IPR002831">
    <property type="entry name" value="Tscrpt_reg_TrmB_N"/>
</dbReference>
<dbReference type="InterPro" id="IPR036388">
    <property type="entry name" value="WH-like_DNA-bd_sf"/>
</dbReference>
<proteinExistence type="predicted"/>
<protein>
    <submittedName>
        <fullName evidence="2">TrmB family transcriptional regulator</fullName>
    </submittedName>
</protein>
<dbReference type="CDD" id="cd09124">
    <property type="entry name" value="PLDc_like_TrmB_middle"/>
    <property type="match status" value="1"/>
</dbReference>
<dbReference type="SUPFAM" id="SSF46785">
    <property type="entry name" value="Winged helix' DNA-binding domain"/>
    <property type="match status" value="1"/>
</dbReference>
<dbReference type="InterPro" id="IPR051797">
    <property type="entry name" value="TrmB-like"/>
</dbReference>
<dbReference type="Gene3D" id="1.10.10.10">
    <property type="entry name" value="Winged helix-like DNA-binding domain superfamily/Winged helix DNA-binding domain"/>
    <property type="match status" value="1"/>
</dbReference>
<dbReference type="PANTHER" id="PTHR34293">
    <property type="entry name" value="HTH-TYPE TRANSCRIPTIONAL REGULATOR TRMBL2"/>
    <property type="match status" value="1"/>
</dbReference>
<evidence type="ECO:0000313" key="3">
    <source>
        <dbReference type="Proteomes" id="UP000462055"/>
    </source>
</evidence>